<protein>
    <submittedName>
        <fullName evidence="2">Uncharacterized protein</fullName>
    </submittedName>
</protein>
<feature type="chain" id="PRO_5047025530" evidence="1">
    <location>
        <begin position="25"/>
        <end position="189"/>
    </location>
</feature>
<comment type="caution">
    <text evidence="2">The sequence shown here is derived from an EMBL/GenBank/DDBJ whole genome shotgun (WGS) entry which is preliminary data.</text>
</comment>
<name>A0ABV1CKP0_9FIRM</name>
<feature type="signal peptide" evidence="1">
    <location>
        <begin position="1"/>
        <end position="24"/>
    </location>
</feature>
<keyword evidence="3" id="KW-1185">Reference proteome</keyword>
<accession>A0ABV1CKP0</accession>
<reference evidence="2 3" key="1">
    <citation type="submission" date="2024-04" db="EMBL/GenBank/DDBJ databases">
        <title>Human intestinal bacterial collection.</title>
        <authorList>
            <person name="Pauvert C."/>
            <person name="Hitch T.C.A."/>
            <person name="Clavel T."/>
        </authorList>
    </citation>
    <scope>NUCLEOTIDE SEQUENCE [LARGE SCALE GENOMIC DNA]</scope>
    <source>
        <strain evidence="2 3">CLA-AA-H161</strain>
    </source>
</reference>
<dbReference type="RefSeq" id="WP_117854954.1">
    <property type="nucleotide sequence ID" value="NZ_JBBNFW010000103.1"/>
</dbReference>
<keyword evidence="1" id="KW-0732">Signal</keyword>
<organism evidence="2 3">
    <name type="scientific">Blautia acetigignens</name>
    <dbReference type="NCBI Taxonomy" id="2981783"/>
    <lineage>
        <taxon>Bacteria</taxon>
        <taxon>Bacillati</taxon>
        <taxon>Bacillota</taxon>
        <taxon>Clostridia</taxon>
        <taxon>Lachnospirales</taxon>
        <taxon>Lachnospiraceae</taxon>
        <taxon>Blautia</taxon>
    </lineage>
</organism>
<dbReference type="Proteomes" id="UP001470752">
    <property type="component" value="Unassembled WGS sequence"/>
</dbReference>
<evidence type="ECO:0000313" key="2">
    <source>
        <dbReference type="EMBL" id="MEQ2412042.1"/>
    </source>
</evidence>
<sequence length="189" mass="19212">MKKKALTLCVATILGLSSGTVAMAAPINSAGGTDRHAVYGTYQPEGEVATVYAVDVSWGSMEFTYTDGAVSKTWNPSTHQYTESVGEGSWSNQDGANKVTVTNRSNKALTATVEAATSGSYTGITAKVDNDSLSLKDASIGATTAVAGTASTASTTISLSGALTDKNANKAKIGSVTVKIADADTASQE</sequence>
<dbReference type="EMBL" id="JBBNFW010000103">
    <property type="protein sequence ID" value="MEQ2412042.1"/>
    <property type="molecule type" value="Genomic_DNA"/>
</dbReference>
<proteinExistence type="predicted"/>
<evidence type="ECO:0000256" key="1">
    <source>
        <dbReference type="SAM" id="SignalP"/>
    </source>
</evidence>
<evidence type="ECO:0000313" key="3">
    <source>
        <dbReference type="Proteomes" id="UP001470752"/>
    </source>
</evidence>
<gene>
    <name evidence="2" type="ORF">AAAX94_03195</name>
</gene>